<dbReference type="RefSeq" id="WP_344819594.1">
    <property type="nucleotide sequence ID" value="NZ_BAABCP010000001.1"/>
</dbReference>
<dbReference type="InterPro" id="IPR051010">
    <property type="entry name" value="BCAA_transport"/>
</dbReference>
<dbReference type="PANTHER" id="PTHR30483:SF6">
    <property type="entry name" value="PERIPLASMIC BINDING PROTEIN OF ABC TRANSPORTER FOR NATURAL AMINO ACIDS"/>
    <property type="match status" value="1"/>
</dbReference>
<evidence type="ECO:0000256" key="1">
    <source>
        <dbReference type="ARBA" id="ARBA00010062"/>
    </source>
</evidence>
<dbReference type="InterPro" id="IPR028081">
    <property type="entry name" value="Leu-bd"/>
</dbReference>
<evidence type="ECO:0000313" key="5">
    <source>
        <dbReference type="EMBL" id="GAA3943471.1"/>
    </source>
</evidence>
<accession>A0ABP7NF47</accession>
<keyword evidence="6" id="KW-1185">Reference proteome</keyword>
<dbReference type="PROSITE" id="PS51257">
    <property type="entry name" value="PROKAR_LIPOPROTEIN"/>
    <property type="match status" value="1"/>
</dbReference>
<feature type="signal peptide" evidence="3">
    <location>
        <begin position="1"/>
        <end position="17"/>
    </location>
</feature>
<dbReference type="Pfam" id="PF13458">
    <property type="entry name" value="Peripla_BP_6"/>
    <property type="match status" value="1"/>
</dbReference>
<name>A0ABP7NF47_9MICO</name>
<keyword evidence="2 3" id="KW-0732">Signal</keyword>
<dbReference type="EMBL" id="BAABCP010000001">
    <property type="protein sequence ID" value="GAA3943471.1"/>
    <property type="molecule type" value="Genomic_DNA"/>
</dbReference>
<gene>
    <name evidence="5" type="ORF">GCM10022383_21650</name>
</gene>
<dbReference type="Proteomes" id="UP001501591">
    <property type="component" value="Unassembled WGS sequence"/>
</dbReference>
<reference evidence="6" key="1">
    <citation type="journal article" date="2019" name="Int. J. Syst. Evol. Microbiol.">
        <title>The Global Catalogue of Microorganisms (GCM) 10K type strain sequencing project: providing services to taxonomists for standard genome sequencing and annotation.</title>
        <authorList>
            <consortium name="The Broad Institute Genomics Platform"/>
            <consortium name="The Broad Institute Genome Sequencing Center for Infectious Disease"/>
            <person name="Wu L."/>
            <person name="Ma J."/>
        </authorList>
    </citation>
    <scope>NUCLEOTIDE SEQUENCE [LARGE SCALE GENOMIC DNA]</scope>
    <source>
        <strain evidence="6">JCM 17024</strain>
    </source>
</reference>
<comment type="caution">
    <text evidence="5">The sequence shown here is derived from an EMBL/GenBank/DDBJ whole genome shotgun (WGS) entry which is preliminary data.</text>
</comment>
<comment type="similarity">
    <text evidence="1">Belongs to the leucine-binding protein family.</text>
</comment>
<evidence type="ECO:0000313" key="6">
    <source>
        <dbReference type="Proteomes" id="UP001501591"/>
    </source>
</evidence>
<organism evidence="5 6">
    <name type="scientific">Microbacterium soli</name>
    <dbReference type="NCBI Taxonomy" id="446075"/>
    <lineage>
        <taxon>Bacteria</taxon>
        <taxon>Bacillati</taxon>
        <taxon>Actinomycetota</taxon>
        <taxon>Actinomycetes</taxon>
        <taxon>Micrococcales</taxon>
        <taxon>Microbacteriaceae</taxon>
        <taxon>Microbacterium</taxon>
    </lineage>
</organism>
<evidence type="ECO:0000256" key="2">
    <source>
        <dbReference type="ARBA" id="ARBA00022729"/>
    </source>
</evidence>
<feature type="chain" id="PRO_5047438111" evidence="3">
    <location>
        <begin position="18"/>
        <end position="412"/>
    </location>
</feature>
<dbReference type="PANTHER" id="PTHR30483">
    <property type="entry name" value="LEUCINE-SPECIFIC-BINDING PROTEIN"/>
    <property type="match status" value="1"/>
</dbReference>
<feature type="domain" description="Leucine-binding protein" evidence="4">
    <location>
        <begin position="37"/>
        <end position="363"/>
    </location>
</feature>
<protein>
    <submittedName>
        <fullName evidence="5">ABC transporter substrate-binding protein</fullName>
    </submittedName>
</protein>
<sequence>MRASLTLTAFTAIAVTAALTGCGSQGDGGDPASQELVIGSINALTGDLGAYGPPINRGIEVAIQQMNEADAGISARFEDADSESRAEGAVSAARKLVGSGAACLVGPLTTPEALAVLNGVTKARKISIFPEAGSVSLRDEDDDGTIFRVMPPDNLQGRALAQAVSDGIGGAAGKKIAFAYQNSAYGKGLLDSFSSAWEAAGGTIDLTLGYAPTAPTFESEAQKLTAEDYDALVAVDYPETFGKLADALLRTGKYDPSKLYVTASLGLSPIPDAISPEALEGAHGVRPGTITDTDAAKDFDGLASAHGERGAFDAQGFDAAMLCFLAAVAAGSTDPADINSHIADVANAPGTEYTYLELPEAIAALKAGEDIDYTGASGPIELDDNGDSASGLYEEFVYKSGELTVQREINVE</sequence>
<evidence type="ECO:0000259" key="4">
    <source>
        <dbReference type="Pfam" id="PF13458"/>
    </source>
</evidence>
<evidence type="ECO:0000256" key="3">
    <source>
        <dbReference type="SAM" id="SignalP"/>
    </source>
</evidence>
<dbReference type="SUPFAM" id="SSF53822">
    <property type="entry name" value="Periplasmic binding protein-like I"/>
    <property type="match status" value="1"/>
</dbReference>
<proteinExistence type="inferred from homology"/>
<dbReference type="InterPro" id="IPR028082">
    <property type="entry name" value="Peripla_BP_I"/>
</dbReference>
<dbReference type="Gene3D" id="3.40.50.2300">
    <property type="match status" value="2"/>
</dbReference>